<dbReference type="OrthoDB" id="1433475at2"/>
<dbReference type="SUPFAM" id="SSF49464">
    <property type="entry name" value="Carboxypeptidase regulatory domain-like"/>
    <property type="match status" value="1"/>
</dbReference>
<dbReference type="Proteomes" id="UP000291142">
    <property type="component" value="Unassembled WGS sequence"/>
</dbReference>
<dbReference type="EMBL" id="SIRT01000016">
    <property type="protein sequence ID" value="TBM99760.1"/>
    <property type="molecule type" value="Genomic_DNA"/>
</dbReference>
<keyword evidence="1" id="KW-0732">Signal</keyword>
<keyword evidence="3" id="KW-1185">Reference proteome</keyword>
<dbReference type="Pfam" id="PF13715">
    <property type="entry name" value="CarbopepD_reg_2"/>
    <property type="match status" value="1"/>
</dbReference>
<gene>
    <name evidence="2" type="ORF">EYD45_15195</name>
</gene>
<dbReference type="InterPro" id="IPR008969">
    <property type="entry name" value="CarboxyPept-like_regulatory"/>
</dbReference>
<sequence>MKIKFTLLLFLFSFSIVAQSVTARLIDKSSQKPIPYANIKTGEYAGVISNDEGFFTISSEDDSKSIIISCMGYENKTLTVKDIKALNFVIELQQAINQLDEVFISNKAPNADSIIARVKAKLADNYNIDLQQYHMFKRTTDYVDFKSLEFEIDKASNVKKRQLEGVNNSLTALANQVKNSNMVQFSDFKGKVFSLNKDSIKLEVEKATELLDTKNSFSIDNIQEKMQNIILTYLDTTKTYKLKTGLFKIEDSLALNDEDFKENDKNEYTVSYLNNETKSLLKRAQFYDNAFLSKILDNDLYEYNFEDMGYNNGELTYIISYIPRKGKAKYTGKLYVVDDIYAITRADYGYYKRRRGQKFNLRLLLGVKYIENVSEGTIIFEKDSSSLYHPKYIKRTYGSYFYVSRPLKFIENSSERNKVAFDFTMEGDNRTKEELLITKHNSITFLDFQAEKQVEKIPFIKLSKYQNTIWDSEGVLEPSLEMKAFEGSEK</sequence>
<dbReference type="RefSeq" id="WP_130965422.1">
    <property type="nucleotide sequence ID" value="NZ_SIRT01000016.1"/>
</dbReference>
<proteinExistence type="predicted"/>
<dbReference type="AlphaFoldDB" id="A0A4Q9FGQ8"/>
<keyword evidence="2" id="KW-0645">Protease</keyword>
<keyword evidence="2" id="KW-0121">Carboxypeptidase</keyword>
<feature type="signal peptide" evidence="1">
    <location>
        <begin position="1"/>
        <end position="18"/>
    </location>
</feature>
<evidence type="ECO:0000313" key="2">
    <source>
        <dbReference type="EMBL" id="TBM99760.1"/>
    </source>
</evidence>
<keyword evidence="2" id="KW-0378">Hydrolase</keyword>
<accession>A0A4Q9FGQ8</accession>
<feature type="chain" id="PRO_5020559821" evidence="1">
    <location>
        <begin position="19"/>
        <end position="490"/>
    </location>
</feature>
<comment type="caution">
    <text evidence="2">The sequence shown here is derived from an EMBL/GenBank/DDBJ whole genome shotgun (WGS) entry which is preliminary data.</text>
</comment>
<reference evidence="2 3" key="1">
    <citation type="submission" date="2019-02" db="EMBL/GenBank/DDBJ databases">
        <title>Hyunsoonleella sp., isolated from marine sediment.</title>
        <authorList>
            <person name="Liu B.-T."/>
        </authorList>
    </citation>
    <scope>NUCLEOTIDE SEQUENCE [LARGE SCALE GENOMIC DNA]</scope>
    <source>
        <strain evidence="2 3">T58</strain>
    </source>
</reference>
<evidence type="ECO:0000313" key="3">
    <source>
        <dbReference type="Proteomes" id="UP000291142"/>
    </source>
</evidence>
<name>A0A4Q9FGQ8_9FLAO</name>
<dbReference type="GO" id="GO:0004180">
    <property type="term" value="F:carboxypeptidase activity"/>
    <property type="evidence" value="ECO:0007669"/>
    <property type="project" value="UniProtKB-KW"/>
</dbReference>
<evidence type="ECO:0000256" key="1">
    <source>
        <dbReference type="SAM" id="SignalP"/>
    </source>
</evidence>
<protein>
    <submittedName>
        <fullName evidence="2">Carboxypeptidase-like regulatory domain-containing protein</fullName>
    </submittedName>
</protein>
<organism evidence="2 3">
    <name type="scientific">Hyunsoonleella flava</name>
    <dbReference type="NCBI Taxonomy" id="2527939"/>
    <lineage>
        <taxon>Bacteria</taxon>
        <taxon>Pseudomonadati</taxon>
        <taxon>Bacteroidota</taxon>
        <taxon>Flavobacteriia</taxon>
        <taxon>Flavobacteriales</taxon>
        <taxon>Flavobacteriaceae</taxon>
    </lineage>
</organism>